<comment type="caution">
    <text evidence="13">The sequence shown here is derived from an EMBL/GenBank/DDBJ whole genome shotgun (WGS) entry which is preliminary data.</text>
</comment>
<accession>A0ABS9VBB5</accession>
<evidence type="ECO:0000256" key="7">
    <source>
        <dbReference type="ARBA" id="ARBA00022837"/>
    </source>
</evidence>
<keyword evidence="5" id="KW-0964">Secreted</keyword>
<dbReference type="InterPro" id="IPR008929">
    <property type="entry name" value="Chondroitin_lyas"/>
</dbReference>
<keyword evidence="8" id="KW-0456">Lyase</keyword>
<comment type="cofactor">
    <cofactor evidence="1">
        <name>Ca(2+)</name>
        <dbReference type="ChEBI" id="CHEBI:29108"/>
    </cofactor>
</comment>
<keyword evidence="14" id="KW-1185">Reference proteome</keyword>
<evidence type="ECO:0000256" key="3">
    <source>
        <dbReference type="ARBA" id="ARBA00006699"/>
    </source>
</evidence>
<feature type="domain" description="Carbohydrate-binding module family 96" evidence="12">
    <location>
        <begin position="724"/>
        <end position="877"/>
    </location>
</feature>
<dbReference type="InterPro" id="IPR003159">
    <property type="entry name" value="Lyase_8_central_dom"/>
</dbReference>
<feature type="domain" description="Polysaccharide lyase 8 N-terminal alpha-helical" evidence="11">
    <location>
        <begin position="45"/>
        <end position="307"/>
    </location>
</feature>
<comment type="subunit">
    <text evidence="4">Monomer.</text>
</comment>
<keyword evidence="7" id="KW-0106">Calcium</keyword>
<feature type="domain" description="Polysaccharide lyase family 8 C-terminal" evidence="10">
    <location>
        <begin position="608"/>
        <end position="674"/>
    </location>
</feature>
<name>A0ABS9VBB5_9BACT</name>
<dbReference type="PANTHER" id="PTHR38481">
    <property type="entry name" value="HYALURONATE LYASE"/>
    <property type="match status" value="1"/>
</dbReference>
<dbReference type="Pfam" id="PF08124">
    <property type="entry name" value="Lyase_8_N"/>
    <property type="match status" value="1"/>
</dbReference>
<evidence type="ECO:0000256" key="4">
    <source>
        <dbReference type="ARBA" id="ARBA00011245"/>
    </source>
</evidence>
<comment type="similarity">
    <text evidence="3">Belongs to the polysaccharide lyase 8 family.</text>
</comment>
<dbReference type="Pfam" id="PF24517">
    <property type="entry name" value="CBM96"/>
    <property type="match status" value="2"/>
</dbReference>
<dbReference type="InterPro" id="IPR011071">
    <property type="entry name" value="Lyase_8-like_C"/>
</dbReference>
<dbReference type="InterPro" id="IPR004103">
    <property type="entry name" value="Lyase_8_C"/>
</dbReference>
<dbReference type="SUPFAM" id="SSF49863">
    <property type="entry name" value="Hyaluronate lyase-like, C-terminal domain"/>
    <property type="match status" value="1"/>
</dbReference>
<sequence>MNKKLYFFVVFWIGIQLNIFGLPNDDFQTIMGRIFDDYQNTPSTSNLDANVANLLSSLQPNGSWPDISYSDQSQTNWSPDNHIKRIGILTKAYTRNSSKYFEDSNLHSKIVSSMEYWTNLNPEPTSTNWWYRSISVPLEVGRILISMRQSSNGISNQLETAMMSWMLKSVPITTTPGKDGSNLTDICQHFIMRACLLEDADLLNHAVTQSANSIFVTTGEGIQSDHSYRAHGPQLYIYGYGREYLSGIRNIAVNTTGTQYAIPAEKVAIISDFTRKGFIKTSRGAYADYNAFGRGISRVNATRSDVGLIEQVRNFDLEIHQDEYDIAIHAMKGQLPLDIAIEPSNIHYWRSDYTVHHRSKYMFSVNSVSTRTVKTEMGNGENIKGHYLTEGSNFIAVDGDEYFNIFPVWDWNKIPGTTIPENTNYPSRPAWGNNPGKTTFVGGVSDGLFGVSTFRLDDYQTKAKKSWFFFDDEVVALGAGIASNASQNLNTSINQSLLKGSVTISQNQQEQELSNGSHHFSSGIDWIWHGKIGYIFPETSNIKIANQTQTGSWSSINQTQSSESISAEVFKLWIDHGINPSQSNYAYIVVPGLDTPSQVANYDHQNLQILSNTDSIQAVYHQGLDIIQVVFHHAGELEFGDFVIKSNHPCILLIKSPNTSSAQIVAADPTQLLQSNLRIGLKFPNNETFKMAEITLPSGDLAGSSIETEINLDSPDYEEVAEPVNLIAIEDAFVRDGSYASTNYPTGNLVVKNDGVGWAREAFIKLDLSPLPSLLDSVMLQIRVNNANTTVDQTTWKFHLVEDNNWSETSLTWSNKPSSSSVIAETQGVPAGSFVKFPIPIDIIEALDSDKKLSIRITSTTFGSTTDAQFSSREHQTIEYRPVIMAYPKVIPEENLIGILPIDDTFIQDLDANGDAKDKNYGSAGFLASQVGGYQREAYLKFDLGELESNPIFGQLKLYSLSSAANTNWELYLLNDNNWEEGNGNWAGNGSSGLTWNNAPKEGELIMSQPGTNEAGYVTFDLTEILKNADQPQVYSFRIKSTQSNVYTSFASKESVNESQKPKFEYLLDDVETEHVPEVIINAPSVLLYPNPTSNMGTVQCDKIIRGAIIKDRLGNTILEEYGINRNSFEVDLNGQKNGMYYLTIFGDDFQITKKAIKRGR</sequence>
<evidence type="ECO:0000259" key="10">
    <source>
        <dbReference type="Pfam" id="PF02884"/>
    </source>
</evidence>
<dbReference type="Gene3D" id="2.70.98.10">
    <property type="match status" value="1"/>
</dbReference>
<comment type="subcellular location">
    <subcellularLocation>
        <location evidence="2">Secreted</location>
    </subcellularLocation>
</comment>
<protein>
    <submittedName>
        <fullName evidence="13">DNRLRE domain-containing protein</fullName>
    </submittedName>
</protein>
<evidence type="ECO:0000256" key="1">
    <source>
        <dbReference type="ARBA" id="ARBA00001913"/>
    </source>
</evidence>
<evidence type="ECO:0000259" key="11">
    <source>
        <dbReference type="Pfam" id="PF08124"/>
    </source>
</evidence>
<dbReference type="InterPro" id="IPR014718">
    <property type="entry name" value="GH-type_carb-bd"/>
</dbReference>
<dbReference type="Pfam" id="PF02884">
    <property type="entry name" value="Lyase_8_C"/>
    <property type="match status" value="1"/>
</dbReference>
<dbReference type="Gene3D" id="1.50.10.100">
    <property type="entry name" value="Chondroitin AC/alginate lyase"/>
    <property type="match status" value="1"/>
</dbReference>
<dbReference type="Gene3D" id="2.60.220.10">
    <property type="entry name" value="Polysaccharide lyase family 8-like, C-terminal"/>
    <property type="match status" value="1"/>
</dbReference>
<organism evidence="13 14">
    <name type="scientific">Belliella alkalica</name>
    <dbReference type="NCBI Taxonomy" id="1730871"/>
    <lineage>
        <taxon>Bacteria</taxon>
        <taxon>Pseudomonadati</taxon>
        <taxon>Bacteroidota</taxon>
        <taxon>Cytophagia</taxon>
        <taxon>Cytophagales</taxon>
        <taxon>Cyclobacteriaceae</taxon>
        <taxon>Belliella</taxon>
    </lineage>
</organism>
<evidence type="ECO:0000259" key="12">
    <source>
        <dbReference type="Pfam" id="PF24517"/>
    </source>
</evidence>
<dbReference type="InterPro" id="IPR011013">
    <property type="entry name" value="Gal_mutarotase_sf_dom"/>
</dbReference>
<feature type="domain" description="Carbohydrate-binding module family 96" evidence="12">
    <location>
        <begin position="900"/>
        <end position="1058"/>
    </location>
</feature>
<evidence type="ECO:0000256" key="5">
    <source>
        <dbReference type="ARBA" id="ARBA00022525"/>
    </source>
</evidence>
<evidence type="ECO:0000256" key="8">
    <source>
        <dbReference type="ARBA" id="ARBA00023239"/>
    </source>
</evidence>
<dbReference type="EMBL" id="JAKZGO010000006">
    <property type="protein sequence ID" value="MCH7413731.1"/>
    <property type="molecule type" value="Genomic_DNA"/>
</dbReference>
<dbReference type="PANTHER" id="PTHR38481:SF1">
    <property type="entry name" value="HYALURONATE LYASE"/>
    <property type="match status" value="1"/>
</dbReference>
<dbReference type="Proteomes" id="UP001165430">
    <property type="component" value="Unassembled WGS sequence"/>
</dbReference>
<evidence type="ECO:0000313" key="14">
    <source>
        <dbReference type="Proteomes" id="UP001165430"/>
    </source>
</evidence>
<dbReference type="RefSeq" id="WP_241411713.1">
    <property type="nucleotide sequence ID" value="NZ_JAKZGO010000006.1"/>
</dbReference>
<evidence type="ECO:0000256" key="2">
    <source>
        <dbReference type="ARBA" id="ARBA00004613"/>
    </source>
</evidence>
<evidence type="ECO:0000259" key="9">
    <source>
        <dbReference type="Pfam" id="PF02278"/>
    </source>
</evidence>
<feature type="domain" description="Polysaccharide lyase family 8 central" evidence="9">
    <location>
        <begin position="347"/>
        <end position="593"/>
    </location>
</feature>
<dbReference type="NCBIfam" id="NF033679">
    <property type="entry name" value="DNRLRE_dom"/>
    <property type="match status" value="2"/>
</dbReference>
<reference evidence="13" key="1">
    <citation type="submission" date="2022-03" db="EMBL/GenBank/DDBJ databases">
        <title>De novo assembled genomes of Belliella spp. (Cyclobacteriaceae) strains.</title>
        <authorList>
            <person name="Szabo A."/>
            <person name="Korponai K."/>
            <person name="Felfoldi T."/>
        </authorList>
    </citation>
    <scope>NUCLEOTIDE SEQUENCE</scope>
    <source>
        <strain evidence="13">DSM 111903</strain>
    </source>
</reference>
<proteinExistence type="inferred from homology"/>
<dbReference type="InterPro" id="IPR038970">
    <property type="entry name" value="Lyase_8"/>
</dbReference>
<keyword evidence="6" id="KW-0732">Signal</keyword>
<gene>
    <name evidence="13" type="ORF">MM213_09555</name>
</gene>
<dbReference type="Pfam" id="PF02278">
    <property type="entry name" value="Lyase_8"/>
    <property type="match status" value="1"/>
</dbReference>
<dbReference type="SUPFAM" id="SSF74650">
    <property type="entry name" value="Galactose mutarotase-like"/>
    <property type="match status" value="1"/>
</dbReference>
<evidence type="ECO:0000256" key="6">
    <source>
        <dbReference type="ARBA" id="ARBA00022729"/>
    </source>
</evidence>
<dbReference type="SUPFAM" id="SSF48230">
    <property type="entry name" value="Chondroitin AC/alginate lyase"/>
    <property type="match status" value="1"/>
</dbReference>
<dbReference type="InterPro" id="IPR055372">
    <property type="entry name" value="CBM96"/>
</dbReference>
<evidence type="ECO:0000313" key="13">
    <source>
        <dbReference type="EMBL" id="MCH7413731.1"/>
    </source>
</evidence>
<dbReference type="InterPro" id="IPR012970">
    <property type="entry name" value="Lyase_8_alpha_N"/>
</dbReference>